<sequence>MTLSPLGVAFGLFCRRRLTQPRGIDRIRLVQVIEGLHSMDGRGLRRRLFGQYVAVVVGGAVGAALRYEVWTWRATPRWQLLSTFGVNVFGCLLVGAALGYLSGRRAPVTRAGLFGLACGLTTFGLYAFQAVTHRGAWNSVIYLVATPVFALIAMAVGAAITRPARTSPTL</sequence>
<gene>
    <name evidence="9" type="ORF">UFOPK3472_02056</name>
</gene>
<evidence type="ECO:0000256" key="5">
    <source>
        <dbReference type="ARBA" id="ARBA00023136"/>
    </source>
</evidence>
<organism evidence="9">
    <name type="scientific">freshwater metagenome</name>
    <dbReference type="NCBI Taxonomy" id="449393"/>
    <lineage>
        <taxon>unclassified sequences</taxon>
        <taxon>metagenomes</taxon>
        <taxon>ecological metagenomes</taxon>
    </lineage>
</organism>
<evidence type="ECO:0000256" key="8">
    <source>
        <dbReference type="SAM" id="Phobius"/>
    </source>
</evidence>
<protein>
    <submittedName>
        <fullName evidence="9">Unannotated protein</fullName>
    </submittedName>
</protein>
<accession>A0A6J7FDW7</accession>
<comment type="subcellular location">
    <subcellularLocation>
        <location evidence="1">Cell membrane</location>
        <topology evidence="1">Multi-pass membrane protein</topology>
    </subcellularLocation>
</comment>
<keyword evidence="2" id="KW-1003">Cell membrane</keyword>
<dbReference type="GO" id="GO:0005886">
    <property type="term" value="C:plasma membrane"/>
    <property type="evidence" value="ECO:0007669"/>
    <property type="project" value="UniProtKB-SubCell"/>
</dbReference>
<dbReference type="AlphaFoldDB" id="A0A6J7FDW7"/>
<keyword evidence="4 8" id="KW-1133">Transmembrane helix</keyword>
<feature type="transmembrane region" description="Helical" evidence="8">
    <location>
        <begin position="108"/>
        <end position="128"/>
    </location>
</feature>
<evidence type="ECO:0000256" key="6">
    <source>
        <dbReference type="ARBA" id="ARBA00035120"/>
    </source>
</evidence>
<comment type="similarity">
    <text evidence="6">Belongs to the fluoride channel Fluc/FEX (TC 1.A.43) family.</text>
</comment>
<proteinExistence type="inferred from homology"/>
<feature type="transmembrane region" description="Helical" evidence="8">
    <location>
        <begin position="140"/>
        <end position="160"/>
    </location>
</feature>
<dbReference type="EMBL" id="CAFBLX010000137">
    <property type="protein sequence ID" value="CAB4893617.1"/>
    <property type="molecule type" value="Genomic_DNA"/>
</dbReference>
<keyword evidence="3 8" id="KW-0812">Transmembrane</keyword>
<name>A0A6J7FDW7_9ZZZZ</name>
<reference evidence="9" key="1">
    <citation type="submission" date="2020-05" db="EMBL/GenBank/DDBJ databases">
        <authorList>
            <person name="Chiriac C."/>
            <person name="Salcher M."/>
            <person name="Ghai R."/>
            <person name="Kavagutti S V."/>
        </authorList>
    </citation>
    <scope>NUCLEOTIDE SEQUENCE</scope>
</reference>
<comment type="catalytic activity">
    <reaction evidence="7">
        <text>fluoride(in) = fluoride(out)</text>
        <dbReference type="Rhea" id="RHEA:76159"/>
        <dbReference type="ChEBI" id="CHEBI:17051"/>
    </reaction>
    <physiologicalReaction direction="left-to-right" evidence="7">
        <dbReference type="Rhea" id="RHEA:76160"/>
    </physiologicalReaction>
</comment>
<keyword evidence="5 8" id="KW-0472">Membrane</keyword>
<dbReference type="Pfam" id="PF02537">
    <property type="entry name" value="CRCB"/>
    <property type="match status" value="1"/>
</dbReference>
<evidence type="ECO:0000256" key="1">
    <source>
        <dbReference type="ARBA" id="ARBA00004651"/>
    </source>
</evidence>
<evidence type="ECO:0000256" key="4">
    <source>
        <dbReference type="ARBA" id="ARBA00022989"/>
    </source>
</evidence>
<evidence type="ECO:0000256" key="2">
    <source>
        <dbReference type="ARBA" id="ARBA00022475"/>
    </source>
</evidence>
<evidence type="ECO:0000256" key="7">
    <source>
        <dbReference type="ARBA" id="ARBA00035585"/>
    </source>
</evidence>
<evidence type="ECO:0000256" key="3">
    <source>
        <dbReference type="ARBA" id="ARBA00022692"/>
    </source>
</evidence>
<feature type="transmembrane region" description="Helical" evidence="8">
    <location>
        <begin position="48"/>
        <end position="67"/>
    </location>
</feature>
<dbReference type="InterPro" id="IPR003691">
    <property type="entry name" value="FluC"/>
</dbReference>
<feature type="transmembrane region" description="Helical" evidence="8">
    <location>
        <begin position="79"/>
        <end position="101"/>
    </location>
</feature>
<evidence type="ECO:0000313" key="9">
    <source>
        <dbReference type="EMBL" id="CAB4893617.1"/>
    </source>
</evidence>